<feature type="region of interest" description="Disordered" evidence="1">
    <location>
        <begin position="231"/>
        <end position="297"/>
    </location>
</feature>
<evidence type="ECO:0000256" key="1">
    <source>
        <dbReference type="SAM" id="MobiDB-lite"/>
    </source>
</evidence>
<evidence type="ECO:0000313" key="3">
    <source>
        <dbReference type="EMBL" id="SSD61355.1"/>
    </source>
</evidence>
<evidence type="ECO:0000313" key="4">
    <source>
        <dbReference type="Proteomes" id="UP000262825"/>
    </source>
</evidence>
<dbReference type="SUPFAM" id="SSF48464">
    <property type="entry name" value="ENTH/VHS domain"/>
    <property type="match status" value="1"/>
</dbReference>
<accession>A0A376B9J7</accession>
<dbReference type="GO" id="GO:0005886">
    <property type="term" value="C:plasma membrane"/>
    <property type="evidence" value="ECO:0007669"/>
    <property type="project" value="TreeGrafter"/>
</dbReference>
<feature type="compositionally biased region" description="Basic and acidic residues" evidence="1">
    <location>
        <begin position="237"/>
        <end position="254"/>
    </location>
</feature>
<dbReference type="Proteomes" id="UP000262825">
    <property type="component" value="Unassembled WGS sequence"/>
</dbReference>
<organism evidence="3 4">
    <name type="scientific">Saccharomycodes ludwigii</name>
    <dbReference type="NCBI Taxonomy" id="36035"/>
    <lineage>
        <taxon>Eukaryota</taxon>
        <taxon>Fungi</taxon>
        <taxon>Dikarya</taxon>
        <taxon>Ascomycota</taxon>
        <taxon>Saccharomycotina</taxon>
        <taxon>Saccharomycetes</taxon>
        <taxon>Saccharomycodales</taxon>
        <taxon>Saccharomycodaceae</taxon>
        <taxon>Saccharomycodes</taxon>
    </lineage>
</organism>
<dbReference type="VEuPathDB" id="FungiDB:SCODWIG_03116"/>
<feature type="domain" description="ENTH" evidence="2">
    <location>
        <begin position="11"/>
        <end position="221"/>
    </location>
</feature>
<protein>
    <recommendedName>
        <fullName evidence="2">ENTH domain-containing protein</fullName>
    </recommendedName>
</protein>
<dbReference type="Pfam" id="PF01417">
    <property type="entry name" value="ENTH"/>
    <property type="match status" value="1"/>
</dbReference>
<dbReference type="InterPro" id="IPR008942">
    <property type="entry name" value="ENTH_VHS"/>
</dbReference>
<dbReference type="EMBL" id="UFAJ01000666">
    <property type="protein sequence ID" value="SSD61355.1"/>
    <property type="molecule type" value="Genomic_DNA"/>
</dbReference>
<name>A0A376B9J7_9ASCO</name>
<dbReference type="PANTHER" id="PTHR12276:SF119">
    <property type="entry name" value="EPSIN-4"/>
    <property type="match status" value="1"/>
</dbReference>
<dbReference type="GO" id="GO:0006897">
    <property type="term" value="P:endocytosis"/>
    <property type="evidence" value="ECO:0007669"/>
    <property type="project" value="TreeGrafter"/>
</dbReference>
<sequence>MFRSLKNLGASSTEIKVKQLTSDSESNGSTMTSSLMNEISILTYSSKTLREITQVLRKRLQLITNLMNQPIPTSQLPNSLRKQQQLKHQRNENENINAVYMSITGNSVLKKYCIQILKTLTLIGYLINNGSNEFIEWGKHSCYIMEPLCDIEVIHNGNHIASPNSSSFSSSSFFHSNNSNGTEGIASSTHDNDNMLLLQIRRLAVQLVTILNDDALLEKRRHDLIEFRSSISTPGKKSTDNSHLKRTFEFDKNSKNTSLDSSSNEHQPYRQHQTQQQYFKSKSLDSPRVNNEEADANNLDNINGSYNRIGNGWGLKKLTKGNIMNRNNSTNSDITIKDDKRVNLNSFNNLKTWKFSDSSTGDAIKEDIEKNNDNTDTNSNTNNTYYLKTSCMSTATNNGQNNNITNTPPKGKYDRFNALDTLDEDEENDCDDFTSSTTTTTDDKSLNTIKNTLSSFTKSLDFEMLSNCTNENDTNMKPIINKEKNFSSNNPFI</sequence>
<dbReference type="InterPro" id="IPR013809">
    <property type="entry name" value="ENTH"/>
</dbReference>
<feature type="compositionally biased region" description="Polar residues" evidence="1">
    <location>
        <begin position="255"/>
        <end position="265"/>
    </location>
</feature>
<gene>
    <name evidence="3" type="ORF">SCODWIG_03116</name>
</gene>
<dbReference type="GO" id="GO:0030125">
    <property type="term" value="C:clathrin vesicle coat"/>
    <property type="evidence" value="ECO:0007669"/>
    <property type="project" value="TreeGrafter"/>
</dbReference>
<dbReference type="AlphaFoldDB" id="A0A376B9J7"/>
<proteinExistence type="predicted"/>
<dbReference type="SMART" id="SM00273">
    <property type="entry name" value="ENTH"/>
    <property type="match status" value="1"/>
</dbReference>
<evidence type="ECO:0000259" key="2">
    <source>
        <dbReference type="SMART" id="SM00273"/>
    </source>
</evidence>
<dbReference type="GO" id="GO:0007015">
    <property type="term" value="P:actin filament organization"/>
    <property type="evidence" value="ECO:0007669"/>
    <property type="project" value="TreeGrafter"/>
</dbReference>
<dbReference type="Gene3D" id="1.25.40.90">
    <property type="match status" value="2"/>
</dbReference>
<dbReference type="GO" id="GO:0030276">
    <property type="term" value="F:clathrin binding"/>
    <property type="evidence" value="ECO:0007669"/>
    <property type="project" value="TreeGrafter"/>
</dbReference>
<keyword evidence="4" id="KW-1185">Reference proteome</keyword>
<reference evidence="4" key="1">
    <citation type="submission" date="2018-06" db="EMBL/GenBank/DDBJ databases">
        <authorList>
            <person name="Guldener U."/>
        </authorList>
    </citation>
    <scope>NUCLEOTIDE SEQUENCE [LARGE SCALE GENOMIC DNA]</scope>
    <source>
        <strain evidence="4">UTAD17</strain>
    </source>
</reference>
<dbReference type="PANTHER" id="PTHR12276">
    <property type="entry name" value="EPSIN/ENT-RELATED"/>
    <property type="match status" value="1"/>
</dbReference>
<dbReference type="GO" id="GO:0005543">
    <property type="term" value="F:phospholipid binding"/>
    <property type="evidence" value="ECO:0007669"/>
    <property type="project" value="TreeGrafter"/>
</dbReference>
<dbReference type="GO" id="GO:0005768">
    <property type="term" value="C:endosome"/>
    <property type="evidence" value="ECO:0007669"/>
    <property type="project" value="TreeGrafter"/>
</dbReference>